<dbReference type="InterPro" id="IPR029068">
    <property type="entry name" value="Glyas_Bleomycin-R_OHBP_Dase"/>
</dbReference>
<dbReference type="InterPro" id="IPR037523">
    <property type="entry name" value="VOC_core"/>
</dbReference>
<dbReference type="OrthoDB" id="2453533at2"/>
<accession>A0A2P8CJ90</accession>
<dbReference type="Gene3D" id="3.10.180.10">
    <property type="entry name" value="2,3-Dihydroxybiphenyl 1,2-Dioxygenase, domain 1"/>
    <property type="match status" value="1"/>
</dbReference>
<reference evidence="2 3" key="1">
    <citation type="submission" date="2018-03" db="EMBL/GenBank/DDBJ databases">
        <title>Genomic Encyclopedia of Archaeal and Bacterial Type Strains, Phase II (KMG-II): from individual species to whole genera.</title>
        <authorList>
            <person name="Goeker M."/>
        </authorList>
    </citation>
    <scope>NUCLEOTIDE SEQUENCE [LARGE SCALE GENOMIC DNA]</scope>
    <source>
        <strain evidence="2 3">DSM 45312</strain>
    </source>
</reference>
<evidence type="ECO:0000313" key="3">
    <source>
        <dbReference type="Proteomes" id="UP000240542"/>
    </source>
</evidence>
<feature type="domain" description="VOC" evidence="1">
    <location>
        <begin position="2"/>
        <end position="111"/>
    </location>
</feature>
<name>A0A2P8CJ90_9ACTN</name>
<proteinExistence type="predicted"/>
<gene>
    <name evidence="2" type="ORF">CLV63_13835</name>
</gene>
<organism evidence="2 3">
    <name type="scientific">Murinocardiopsis flavida</name>
    <dbReference type="NCBI Taxonomy" id="645275"/>
    <lineage>
        <taxon>Bacteria</taxon>
        <taxon>Bacillati</taxon>
        <taxon>Actinomycetota</taxon>
        <taxon>Actinomycetes</taxon>
        <taxon>Streptosporangiales</taxon>
        <taxon>Nocardiopsidaceae</taxon>
        <taxon>Murinocardiopsis</taxon>
    </lineage>
</organism>
<protein>
    <recommendedName>
        <fullName evidence="1">VOC domain-containing protein</fullName>
    </recommendedName>
</protein>
<dbReference type="EMBL" id="PYGA01000038">
    <property type="protein sequence ID" value="PSK85036.1"/>
    <property type="molecule type" value="Genomic_DNA"/>
</dbReference>
<dbReference type="RefSeq" id="WP_106586911.1">
    <property type="nucleotide sequence ID" value="NZ_PYGA01000038.1"/>
</dbReference>
<dbReference type="SUPFAM" id="SSF54593">
    <property type="entry name" value="Glyoxalase/Bleomycin resistance protein/Dihydroxybiphenyl dioxygenase"/>
    <property type="match status" value="1"/>
</dbReference>
<comment type="caution">
    <text evidence="2">The sequence shown here is derived from an EMBL/GenBank/DDBJ whole genome shotgun (WGS) entry which is preliminary data.</text>
</comment>
<dbReference type="PROSITE" id="PS51819">
    <property type="entry name" value="VOC"/>
    <property type="match status" value="1"/>
</dbReference>
<evidence type="ECO:0000259" key="1">
    <source>
        <dbReference type="PROSITE" id="PS51819"/>
    </source>
</evidence>
<sequence>MTITRVLAQAAVDDLAVAERWYTLLFDRGPDTRPMDGLIEWHLSGTFGVQVWAEPDRAGKSAVVLDESDLDGLVAHLDRAGIAHPGPSDASSSRILPLEDPDGNRVVFTGAFAGPTG</sequence>
<keyword evidence="3" id="KW-1185">Reference proteome</keyword>
<dbReference type="Proteomes" id="UP000240542">
    <property type="component" value="Unassembled WGS sequence"/>
</dbReference>
<dbReference type="AlphaFoldDB" id="A0A2P8CJ90"/>
<evidence type="ECO:0000313" key="2">
    <source>
        <dbReference type="EMBL" id="PSK85036.1"/>
    </source>
</evidence>